<evidence type="ECO:0000313" key="1">
    <source>
        <dbReference type="EMBL" id="KAG8235642.1"/>
    </source>
</evidence>
<gene>
    <name evidence="1" type="ORF">J437_LFUL013633</name>
</gene>
<reference evidence="1" key="2">
    <citation type="submission" date="2017-10" db="EMBL/GenBank/DDBJ databases">
        <title>Ladona fulva Genome sequencing and assembly.</title>
        <authorList>
            <person name="Murali S."/>
            <person name="Richards S."/>
            <person name="Bandaranaike D."/>
            <person name="Bellair M."/>
            <person name="Blankenburg K."/>
            <person name="Chao H."/>
            <person name="Dinh H."/>
            <person name="Doddapaneni H."/>
            <person name="Dugan-Rocha S."/>
            <person name="Elkadiri S."/>
            <person name="Gnanaolivu R."/>
            <person name="Hernandez B."/>
            <person name="Skinner E."/>
            <person name="Javaid M."/>
            <person name="Lee S."/>
            <person name="Li M."/>
            <person name="Ming W."/>
            <person name="Munidasa M."/>
            <person name="Muniz J."/>
            <person name="Nguyen L."/>
            <person name="Hughes D."/>
            <person name="Osuji N."/>
            <person name="Pu L.-L."/>
            <person name="Puazo M."/>
            <person name="Qu C."/>
            <person name="Quiroz J."/>
            <person name="Raj R."/>
            <person name="Weissenberger G."/>
            <person name="Xin Y."/>
            <person name="Zou X."/>
            <person name="Han Y."/>
            <person name="Worley K."/>
            <person name="Muzny D."/>
            <person name="Gibbs R."/>
        </authorList>
    </citation>
    <scope>NUCLEOTIDE SEQUENCE</scope>
    <source>
        <strain evidence="1">Sampled in the wild</strain>
    </source>
</reference>
<accession>A0A8K0P769</accession>
<dbReference type="AlphaFoldDB" id="A0A8K0P769"/>
<organism evidence="1 2">
    <name type="scientific">Ladona fulva</name>
    <name type="common">Scarce chaser dragonfly</name>
    <name type="synonym">Libellula fulva</name>
    <dbReference type="NCBI Taxonomy" id="123851"/>
    <lineage>
        <taxon>Eukaryota</taxon>
        <taxon>Metazoa</taxon>
        <taxon>Ecdysozoa</taxon>
        <taxon>Arthropoda</taxon>
        <taxon>Hexapoda</taxon>
        <taxon>Insecta</taxon>
        <taxon>Pterygota</taxon>
        <taxon>Palaeoptera</taxon>
        <taxon>Odonata</taxon>
        <taxon>Epiprocta</taxon>
        <taxon>Anisoptera</taxon>
        <taxon>Libelluloidea</taxon>
        <taxon>Libellulidae</taxon>
        <taxon>Ladona</taxon>
    </lineage>
</organism>
<reference evidence="1" key="1">
    <citation type="submission" date="2013-04" db="EMBL/GenBank/DDBJ databases">
        <authorList>
            <person name="Qu J."/>
            <person name="Murali S.C."/>
            <person name="Bandaranaike D."/>
            <person name="Bellair M."/>
            <person name="Blankenburg K."/>
            <person name="Chao H."/>
            <person name="Dinh H."/>
            <person name="Doddapaneni H."/>
            <person name="Downs B."/>
            <person name="Dugan-Rocha S."/>
            <person name="Elkadiri S."/>
            <person name="Gnanaolivu R.D."/>
            <person name="Hernandez B."/>
            <person name="Javaid M."/>
            <person name="Jayaseelan J.C."/>
            <person name="Lee S."/>
            <person name="Li M."/>
            <person name="Ming W."/>
            <person name="Munidasa M."/>
            <person name="Muniz J."/>
            <person name="Nguyen L."/>
            <person name="Ongeri F."/>
            <person name="Osuji N."/>
            <person name="Pu L.-L."/>
            <person name="Puazo M."/>
            <person name="Qu C."/>
            <person name="Quiroz J."/>
            <person name="Raj R."/>
            <person name="Weissenberger G."/>
            <person name="Xin Y."/>
            <person name="Zou X."/>
            <person name="Han Y."/>
            <person name="Richards S."/>
            <person name="Worley K."/>
            <person name="Muzny D."/>
            <person name="Gibbs R."/>
        </authorList>
    </citation>
    <scope>NUCLEOTIDE SEQUENCE</scope>
    <source>
        <strain evidence="1">Sampled in the wild</strain>
    </source>
</reference>
<dbReference type="Proteomes" id="UP000792457">
    <property type="component" value="Unassembled WGS sequence"/>
</dbReference>
<comment type="caution">
    <text evidence="1">The sequence shown here is derived from an EMBL/GenBank/DDBJ whole genome shotgun (WGS) entry which is preliminary data.</text>
</comment>
<protein>
    <submittedName>
        <fullName evidence="1">Uncharacterized protein</fullName>
    </submittedName>
</protein>
<dbReference type="EMBL" id="KZ308934">
    <property type="protein sequence ID" value="KAG8235642.1"/>
    <property type="molecule type" value="Genomic_DNA"/>
</dbReference>
<name>A0A8K0P769_LADFU</name>
<sequence>MYGKKSVSHNVQALIHLHHDVSFHGCLERISAFKFEDELQMLKRLVRKKDKSLQQIIRRQAEMGLKATRVSQCSELVKKNIGTLPMGLLEPEFLMAWKIVEFGLPVCSNGTSTLLAKPVSVVPQAWLFEGGGRRDYLSAREVLTHSSDVTDLEERIRVVKGKEFGRGKRSPKRKTFAEECSGAWQPKTLTSLSSLPILSSDEGNM</sequence>
<dbReference type="OrthoDB" id="6756496at2759"/>
<keyword evidence="2" id="KW-1185">Reference proteome</keyword>
<evidence type="ECO:0000313" key="2">
    <source>
        <dbReference type="Proteomes" id="UP000792457"/>
    </source>
</evidence>
<proteinExistence type="predicted"/>